<proteinExistence type="inferred from homology"/>
<evidence type="ECO:0000256" key="5">
    <source>
        <dbReference type="ARBA" id="ARBA00022741"/>
    </source>
</evidence>
<keyword evidence="6" id="KW-0378">Hydrolase</keyword>
<accession>A0A5S6R388</accession>
<dbReference type="Proteomes" id="UP000046395">
    <property type="component" value="Unassembled WGS sequence"/>
</dbReference>
<dbReference type="PROSITE" id="PS51195">
    <property type="entry name" value="Q_MOTIF"/>
    <property type="match status" value="1"/>
</dbReference>
<comment type="subcellular location">
    <subcellularLocation>
        <location evidence="1">Nucleus speckle</location>
    </subcellularLocation>
</comment>
<evidence type="ECO:0000256" key="9">
    <source>
        <dbReference type="ARBA" id="ARBA00023054"/>
    </source>
</evidence>
<dbReference type="AlphaFoldDB" id="A0A5S6R388"/>
<keyword evidence="11" id="KW-0539">Nucleus</keyword>
<evidence type="ECO:0000256" key="2">
    <source>
        <dbReference type="ARBA" id="ARBA00012552"/>
    </source>
</evidence>
<evidence type="ECO:0000259" key="19">
    <source>
        <dbReference type="PROSITE" id="PS51192"/>
    </source>
</evidence>
<evidence type="ECO:0000256" key="6">
    <source>
        <dbReference type="ARBA" id="ARBA00022801"/>
    </source>
</evidence>
<dbReference type="GO" id="GO:0000398">
    <property type="term" value="P:mRNA splicing, via spliceosome"/>
    <property type="evidence" value="ECO:0007669"/>
    <property type="project" value="UniProtKB-ARBA"/>
</dbReference>
<dbReference type="FunFam" id="3.40.50.300:FF:000584">
    <property type="entry name" value="probable ATP-dependent RNA helicase DDX46"/>
    <property type="match status" value="1"/>
</dbReference>
<protein>
    <recommendedName>
        <fullName evidence="15">Probable ATP-dependent RNA helicase DDX46</fullName>
        <ecNumber evidence="2">3.6.4.13</ecNumber>
    </recommendedName>
    <alternativeName>
        <fullName evidence="16">DEAD box protein 46</fullName>
    </alternativeName>
</protein>
<evidence type="ECO:0000256" key="13">
    <source>
        <dbReference type="ARBA" id="ARBA00047984"/>
    </source>
</evidence>
<evidence type="ECO:0000256" key="18">
    <source>
        <dbReference type="SAM" id="MobiDB-lite"/>
    </source>
</evidence>
<keyword evidence="8" id="KW-0067">ATP-binding</keyword>
<feature type="compositionally biased region" description="Basic residues" evidence="18">
    <location>
        <begin position="109"/>
        <end position="127"/>
    </location>
</feature>
<dbReference type="InterPro" id="IPR027417">
    <property type="entry name" value="P-loop_NTPase"/>
</dbReference>
<dbReference type="GO" id="GO:0016787">
    <property type="term" value="F:hydrolase activity"/>
    <property type="evidence" value="ECO:0007669"/>
    <property type="project" value="UniProtKB-KW"/>
</dbReference>
<keyword evidence="5" id="KW-0547">Nucleotide-binding</keyword>
<evidence type="ECO:0000256" key="16">
    <source>
        <dbReference type="ARBA" id="ARBA00050042"/>
    </source>
</evidence>
<evidence type="ECO:0000256" key="3">
    <source>
        <dbReference type="ARBA" id="ARBA00022664"/>
    </source>
</evidence>
<evidence type="ECO:0000259" key="21">
    <source>
        <dbReference type="PROSITE" id="PS51195"/>
    </source>
</evidence>
<dbReference type="GO" id="GO:0043186">
    <property type="term" value="C:P granule"/>
    <property type="evidence" value="ECO:0007669"/>
    <property type="project" value="UniProtKB-ARBA"/>
</dbReference>
<dbReference type="InterPro" id="IPR014001">
    <property type="entry name" value="Helicase_ATP-bd"/>
</dbReference>
<dbReference type="GO" id="GO:0003676">
    <property type="term" value="F:nucleic acid binding"/>
    <property type="evidence" value="ECO:0007669"/>
    <property type="project" value="InterPro"/>
</dbReference>
<name>A0A5S6R388_TRIMR</name>
<evidence type="ECO:0000256" key="11">
    <source>
        <dbReference type="ARBA" id="ARBA00023242"/>
    </source>
</evidence>
<dbReference type="Pfam" id="PF00270">
    <property type="entry name" value="DEAD"/>
    <property type="match status" value="1"/>
</dbReference>
<feature type="compositionally biased region" description="Polar residues" evidence="18">
    <location>
        <begin position="195"/>
        <end position="204"/>
    </location>
</feature>
<feature type="compositionally biased region" description="Basic and acidic residues" evidence="18">
    <location>
        <begin position="71"/>
        <end position="108"/>
    </location>
</feature>
<feature type="region of interest" description="Disordered" evidence="18">
    <location>
        <begin position="69"/>
        <end position="152"/>
    </location>
</feature>
<keyword evidence="3" id="KW-0507">mRNA processing</keyword>
<dbReference type="WBParaSite" id="TMUE_3000013960.1">
    <property type="protein sequence ID" value="TMUE_3000013960.1"/>
    <property type="gene ID" value="WBGene00287565"/>
</dbReference>
<dbReference type="InterPro" id="IPR001650">
    <property type="entry name" value="Helicase_C-like"/>
</dbReference>
<dbReference type="PANTHER" id="PTHR47958">
    <property type="entry name" value="ATP-DEPENDENT RNA HELICASE DBP3"/>
    <property type="match status" value="1"/>
</dbReference>
<sequence length="1042" mass="117822">MSGKRFARLFITCGSCVIVVGKLSAFVKCVKCCASFRWYLNIEQLDYGLATGKFWALILREHWAAMVSTDNRSRGHDRNRSRDHDHRRELRDRSRSPSSSDRRSSERHDKKRKRSPDRSPHHRRRRSRSPDVKAKPSNEETASKSVSMDIFDIKNKDAERKLEEEMQKRKERIERWRAERRARMIASGQIDIPSESKTVQSKTWTLEDDAEDEEIEETENGGENADEENANPSAQLPEANQLEDEPDPLDAFMEEVHQEIRQTRGLKPEEVDSGPSGSSKVIMVTKVNLQKEKAKGDIVEQNADALEYSDEERDVDIEQAMTSLASQAKQLPVTDHSKVYYRPFRKDFYVEVPELKRMSQEEVDAYREQLEGIRVRGKNCPKPIKKWAQCGCSRRMLELLKKYNYEKPTPIQAQSIPAILCGRDVIGIAKTGSGKTLAFLVPMFRHILDQPPLDELDGPIAMIMTPTRELAMQISKECKRFSRQLGLTTVCVYGGTGISEQIAELKRGTEIIVCTPGRMIDMLAANNGKVTNLRRVTYLVLDEADRMFDMGFEPQVMKIIANIRPDRQTIMFSATFPRQMEALARKTLQKPIEVTVGNRSVVCRDVEQHVFILDEEQKFLKLLELLGIYQEVGNVLIFVDKQERADDLVTDLMRAGYACAPLHGGIDQFDRDSTISDFKKGVINLLVATSVAARGLDVKNMIMVVNYDCPNHYEDYVHRVGRCGRAGNKGYAFTFLLPSGQERNAGDLVKAFELAGQEVPLTLQMIWEGYVKQMASEGKTVKQGGGYGGHGYKFDEAEAEAVKSKRSMEKLVHGLQASDDDEEDIDQQIQSLMKSTRRVTEGPGLSVSVSGGQVAIQGNQQALEKAKQLARQINMERNIGVGAKDVTQQTAEAVLKGATTGPVNVSAKTIAQQLAEKLNEKLNYVPSEAPQQEQQQVFSRYEEELEINDFPQQVRWRITSRETLSQIQEYAEVGISVKGSYVPPGKEPKEGDRRLYLCIEATSELSIGRARAEIVRVLKEELRKLASMSSAQMYNKAKYRVV</sequence>
<comment type="similarity">
    <text evidence="12">Belongs to the DEAD box helicase family. DDX46/PRP5 subfamily.</text>
</comment>
<evidence type="ECO:0000256" key="17">
    <source>
        <dbReference type="PROSITE-ProRule" id="PRU00552"/>
    </source>
</evidence>
<dbReference type="GO" id="GO:0003724">
    <property type="term" value="F:RNA helicase activity"/>
    <property type="evidence" value="ECO:0007669"/>
    <property type="project" value="UniProtKB-EC"/>
</dbReference>
<dbReference type="GO" id="GO:0005524">
    <property type="term" value="F:ATP binding"/>
    <property type="evidence" value="ECO:0007669"/>
    <property type="project" value="UniProtKB-KW"/>
</dbReference>
<dbReference type="InterPro" id="IPR056149">
    <property type="entry name" value="PRP5/DDX46/KHDC4_KH"/>
</dbReference>
<comment type="catalytic activity">
    <reaction evidence="13">
        <text>ATP + H2O = ADP + phosphate + H(+)</text>
        <dbReference type="Rhea" id="RHEA:13065"/>
        <dbReference type="ChEBI" id="CHEBI:15377"/>
        <dbReference type="ChEBI" id="CHEBI:15378"/>
        <dbReference type="ChEBI" id="CHEBI:30616"/>
        <dbReference type="ChEBI" id="CHEBI:43474"/>
        <dbReference type="ChEBI" id="CHEBI:456216"/>
        <dbReference type="EC" id="3.6.4.13"/>
    </reaction>
</comment>
<dbReference type="PROSITE" id="PS51194">
    <property type="entry name" value="HELICASE_CTER"/>
    <property type="match status" value="1"/>
</dbReference>
<comment type="function">
    <text evidence="14">Component of the 17S U2 SnRNP complex of the spliceosome, a large ribonucleoprotein complex that removes introns from transcribed pre-mRNAs. The 17S U2 SnRNP complex (1) directly participates in early spliceosome assembly and (2) mediates recognition of the intron branch site during pre-mRNA splicing by promoting the selection of the pre-mRNA branch-site adenosine, the nucleophile for the first step of splicing. Within the 17S U2 SnRNP complex, DDX46 plays essential roles during assembly of pre-spliceosome and proofreading of the branch site.</text>
</comment>
<dbReference type="Pfam" id="PF23469">
    <property type="entry name" value="KH_12"/>
    <property type="match status" value="1"/>
</dbReference>
<dbReference type="CDD" id="cd18787">
    <property type="entry name" value="SF2_C_DEAD"/>
    <property type="match status" value="1"/>
</dbReference>
<evidence type="ECO:0000256" key="10">
    <source>
        <dbReference type="ARBA" id="ARBA00023187"/>
    </source>
</evidence>
<evidence type="ECO:0000313" key="23">
    <source>
        <dbReference type="WBParaSite" id="TMUE_3000013960.1"/>
    </source>
</evidence>
<keyword evidence="4" id="KW-0747">Spliceosome</keyword>
<evidence type="ECO:0000256" key="1">
    <source>
        <dbReference type="ARBA" id="ARBA00004324"/>
    </source>
</evidence>
<keyword evidence="9" id="KW-0175">Coiled coil</keyword>
<dbReference type="PROSITE" id="PS51192">
    <property type="entry name" value="HELICASE_ATP_BIND_1"/>
    <property type="match status" value="1"/>
</dbReference>
<feature type="short sequence motif" description="Q motif" evidence="17">
    <location>
        <begin position="385"/>
        <end position="413"/>
    </location>
</feature>
<evidence type="ECO:0000256" key="4">
    <source>
        <dbReference type="ARBA" id="ARBA00022728"/>
    </source>
</evidence>
<dbReference type="STRING" id="70415.A0A5S6R388"/>
<dbReference type="InterPro" id="IPR011545">
    <property type="entry name" value="DEAD/DEAH_box_helicase_dom"/>
</dbReference>
<reference evidence="23" key="1">
    <citation type="submission" date="2019-12" db="UniProtKB">
        <authorList>
            <consortium name="WormBaseParasite"/>
        </authorList>
    </citation>
    <scope>IDENTIFICATION</scope>
</reference>
<feature type="region of interest" description="Disordered" evidence="18">
    <location>
        <begin position="187"/>
        <end position="232"/>
    </location>
</feature>
<feature type="domain" description="Helicase C-terminal" evidence="20">
    <location>
        <begin position="605"/>
        <end position="767"/>
    </location>
</feature>
<evidence type="ECO:0000313" key="22">
    <source>
        <dbReference type="Proteomes" id="UP000046395"/>
    </source>
</evidence>
<dbReference type="EC" id="3.6.4.13" evidence="2"/>
<keyword evidence="22" id="KW-1185">Reference proteome</keyword>
<evidence type="ECO:0000256" key="8">
    <source>
        <dbReference type="ARBA" id="ARBA00022840"/>
    </source>
</evidence>
<evidence type="ECO:0000256" key="14">
    <source>
        <dbReference type="ARBA" id="ARBA00049949"/>
    </source>
</evidence>
<dbReference type="SUPFAM" id="SSF52540">
    <property type="entry name" value="P-loop containing nucleoside triphosphate hydrolases"/>
    <property type="match status" value="2"/>
</dbReference>
<dbReference type="InterPro" id="IPR000629">
    <property type="entry name" value="RNA-helicase_DEAD-box_CS"/>
</dbReference>
<evidence type="ECO:0000256" key="15">
    <source>
        <dbReference type="ARBA" id="ARBA00050029"/>
    </source>
</evidence>
<dbReference type="GO" id="GO:0016607">
    <property type="term" value="C:nuclear speck"/>
    <property type="evidence" value="ECO:0007669"/>
    <property type="project" value="UniProtKB-SubCell"/>
</dbReference>
<dbReference type="GO" id="GO:0005681">
    <property type="term" value="C:spliceosomal complex"/>
    <property type="evidence" value="ECO:0007669"/>
    <property type="project" value="UniProtKB-KW"/>
</dbReference>
<dbReference type="SMART" id="SM00490">
    <property type="entry name" value="HELICc"/>
    <property type="match status" value="1"/>
</dbReference>
<evidence type="ECO:0000259" key="20">
    <source>
        <dbReference type="PROSITE" id="PS51194"/>
    </source>
</evidence>
<evidence type="ECO:0000256" key="12">
    <source>
        <dbReference type="ARBA" id="ARBA00038511"/>
    </source>
</evidence>
<feature type="compositionally biased region" description="Acidic residues" evidence="18">
    <location>
        <begin position="206"/>
        <end position="229"/>
    </location>
</feature>
<dbReference type="CDD" id="cd17953">
    <property type="entry name" value="DEADc_DDX46"/>
    <property type="match status" value="1"/>
</dbReference>
<keyword evidence="7" id="KW-0347">Helicase</keyword>
<dbReference type="FunFam" id="3.40.50.300:FF:000079">
    <property type="entry name" value="probable ATP-dependent RNA helicase DDX17"/>
    <property type="match status" value="1"/>
</dbReference>
<dbReference type="InterPro" id="IPR014014">
    <property type="entry name" value="RNA_helicase_DEAD_Q_motif"/>
</dbReference>
<feature type="domain" description="Helicase ATP-binding" evidence="19">
    <location>
        <begin position="416"/>
        <end position="594"/>
    </location>
</feature>
<dbReference type="Gene3D" id="3.40.50.300">
    <property type="entry name" value="P-loop containing nucleotide triphosphate hydrolases"/>
    <property type="match status" value="2"/>
</dbReference>
<evidence type="ECO:0000256" key="7">
    <source>
        <dbReference type="ARBA" id="ARBA00022806"/>
    </source>
</evidence>
<dbReference type="Pfam" id="PF00271">
    <property type="entry name" value="Helicase_C"/>
    <property type="match status" value="1"/>
</dbReference>
<keyword evidence="10" id="KW-0508">mRNA splicing</keyword>
<dbReference type="SMART" id="SM00487">
    <property type="entry name" value="DEXDc"/>
    <property type="match status" value="1"/>
</dbReference>
<dbReference type="PROSITE" id="PS00039">
    <property type="entry name" value="DEAD_ATP_HELICASE"/>
    <property type="match status" value="1"/>
</dbReference>
<feature type="domain" description="DEAD-box RNA helicase Q" evidence="21">
    <location>
        <begin position="385"/>
        <end position="413"/>
    </location>
</feature>
<organism evidence="22 23">
    <name type="scientific">Trichuris muris</name>
    <name type="common">Mouse whipworm</name>
    <dbReference type="NCBI Taxonomy" id="70415"/>
    <lineage>
        <taxon>Eukaryota</taxon>
        <taxon>Metazoa</taxon>
        <taxon>Ecdysozoa</taxon>
        <taxon>Nematoda</taxon>
        <taxon>Enoplea</taxon>
        <taxon>Dorylaimia</taxon>
        <taxon>Trichinellida</taxon>
        <taxon>Trichuridae</taxon>
        <taxon>Trichuris</taxon>
    </lineage>
</organism>
<dbReference type="CDD" id="cd22473">
    <property type="entry name" value="KH-I_DDX46"/>
    <property type="match status" value="1"/>
</dbReference>
<feature type="compositionally biased region" description="Basic and acidic residues" evidence="18">
    <location>
        <begin position="128"/>
        <end position="142"/>
    </location>
</feature>